<dbReference type="PROSITE" id="PS51318">
    <property type="entry name" value="TAT"/>
    <property type="match status" value="1"/>
</dbReference>
<dbReference type="InterPro" id="IPR017850">
    <property type="entry name" value="Alkaline_phosphatase_core_sf"/>
</dbReference>
<gene>
    <name evidence="1" type="ORF">FRUB_05111</name>
</gene>
<dbReference type="PANTHER" id="PTHR43737:SF1">
    <property type="entry name" value="DUF1501 DOMAIN-CONTAINING PROTEIN"/>
    <property type="match status" value="1"/>
</dbReference>
<keyword evidence="2" id="KW-1185">Reference proteome</keyword>
<dbReference type="Pfam" id="PF07394">
    <property type="entry name" value="DUF1501"/>
    <property type="match status" value="1"/>
</dbReference>
<comment type="caution">
    <text evidence="1">The sequence shown here is derived from an EMBL/GenBank/DDBJ whole genome shotgun (WGS) entry which is preliminary data.</text>
</comment>
<evidence type="ECO:0000313" key="2">
    <source>
        <dbReference type="Proteomes" id="UP000214646"/>
    </source>
</evidence>
<organism evidence="1 2">
    <name type="scientific">Fimbriiglobus ruber</name>
    <dbReference type="NCBI Taxonomy" id="1908690"/>
    <lineage>
        <taxon>Bacteria</taxon>
        <taxon>Pseudomonadati</taxon>
        <taxon>Planctomycetota</taxon>
        <taxon>Planctomycetia</taxon>
        <taxon>Gemmatales</taxon>
        <taxon>Gemmataceae</taxon>
        <taxon>Fimbriiglobus</taxon>
    </lineage>
</organism>
<sequence length="459" mass="50837">MTSFFSPVSSRRQWLRTTACGFGSLALADILAGERAHASDTLPKPHHTPKAKRMIFVFLQGSPSQVDTFDYKPRLQKDNGNLVSPGSGNPHKYLGSPWKFSQYGQAGHWISELYPHVAKHADKLCFLKSLTTDIPNHPQAVLQMHTGAFRFARPSFGSWLLYGLGTENKELPGFLVLNPLIRVGGAQNYGNAFLPARYQAARIGTEGQSIAKASLGYVRNPQWDGGEQRRQLDLLADLEKSRSGQTSNDADLEGVIQSYELGFRMQGSLPKLFDLSTESQTTLDQYGVGKEATDDFGRQCLLARRAVESGVRFVEVTSTGWDHHRNLRRDMVRGTTAVDQPVGALLGDLEKRGLLKDTLVLFGGEFGRQPIGQSDDGRDHQVDGFTMWMAGAGVKPGFTYGATDEFGQKVAENKIHIHDLNATLLHLLGLDHEKLTYRYSGRDFRLTDVFGKVIDEIIA</sequence>
<dbReference type="Gene3D" id="3.40.720.10">
    <property type="entry name" value="Alkaline Phosphatase, subunit A"/>
    <property type="match status" value="1"/>
</dbReference>
<dbReference type="OrthoDB" id="127333at2"/>
<proteinExistence type="predicted"/>
<dbReference type="EMBL" id="NIDE01000008">
    <property type="protein sequence ID" value="OWK40192.1"/>
    <property type="molecule type" value="Genomic_DNA"/>
</dbReference>
<dbReference type="PANTHER" id="PTHR43737">
    <property type="entry name" value="BLL7424 PROTEIN"/>
    <property type="match status" value="1"/>
</dbReference>
<dbReference type="AlphaFoldDB" id="A0A225DFD6"/>
<dbReference type="InterPro" id="IPR006311">
    <property type="entry name" value="TAT_signal"/>
</dbReference>
<dbReference type="InterPro" id="IPR010869">
    <property type="entry name" value="DUF1501"/>
</dbReference>
<dbReference type="Proteomes" id="UP000214646">
    <property type="component" value="Unassembled WGS sequence"/>
</dbReference>
<protein>
    <recommendedName>
        <fullName evidence="3">Sulfatase</fullName>
    </recommendedName>
</protein>
<accession>A0A225DFD6</accession>
<dbReference type="SUPFAM" id="SSF53649">
    <property type="entry name" value="Alkaline phosphatase-like"/>
    <property type="match status" value="1"/>
</dbReference>
<dbReference type="RefSeq" id="WP_088256156.1">
    <property type="nucleotide sequence ID" value="NZ_NIDE01000008.1"/>
</dbReference>
<evidence type="ECO:0000313" key="1">
    <source>
        <dbReference type="EMBL" id="OWK40192.1"/>
    </source>
</evidence>
<evidence type="ECO:0008006" key="3">
    <source>
        <dbReference type="Google" id="ProtNLM"/>
    </source>
</evidence>
<name>A0A225DFD6_9BACT</name>
<reference evidence="2" key="1">
    <citation type="submission" date="2017-06" db="EMBL/GenBank/DDBJ databases">
        <title>Genome analysis of Fimbriiglobus ruber SP5, the first member of the order Planctomycetales with confirmed chitinolytic capability.</title>
        <authorList>
            <person name="Ravin N.V."/>
            <person name="Rakitin A.L."/>
            <person name="Ivanova A.A."/>
            <person name="Beletsky A.V."/>
            <person name="Kulichevskaya I.S."/>
            <person name="Mardanov A.V."/>
            <person name="Dedysh S.N."/>
        </authorList>
    </citation>
    <scope>NUCLEOTIDE SEQUENCE [LARGE SCALE GENOMIC DNA]</scope>
    <source>
        <strain evidence="2">SP5</strain>
    </source>
</reference>